<dbReference type="Gene3D" id="2.60.120.620">
    <property type="entry name" value="q2cbj1_9rhob like domain"/>
    <property type="match status" value="1"/>
</dbReference>
<dbReference type="PANTHER" id="PTHR10730">
    <property type="entry name" value="PROCOLLAGEN-LYSINE,2-OXOGLUTARATE 5-DIOXYGENASE/GLYCOSYLTRANSFERASE 25 FAMILY MEMBER"/>
    <property type="match status" value="1"/>
</dbReference>
<evidence type="ECO:0000256" key="2">
    <source>
        <dbReference type="ARBA" id="ARBA00022723"/>
    </source>
</evidence>
<sequence>MVVEANVVEGTKIKNSPKTSIFRLLVAPMLKVAHSGKDVNFVYTHNEGGSQWDQLIRDRQVRSVFKVAEVRDFVLAHKAVLDGEPTASFLDSRRMVGFLVDPRGGHEGKLHQNLWGVRYNRNLWLKRYIQNDLIDIINKKAKPQKLGHYMFYVPFFTERFCREMIEEMEHHGDWFDDEHDDRDVSHQYTSRNINLEDLGYKEEYLALLNSVHKELLSTLYHGFRSKPDSSLIFVLKYSPKKEYGTFKYHLDGATYTYNIALNDQFTGGGLQFKMGNPHFGKEEEFIIPHNRTGWAVIQPNRPLHYHRGVPLDTGLRYAMINIIETNCKGCKGGPLFW</sequence>
<evidence type="ECO:0000256" key="4">
    <source>
        <dbReference type="ARBA" id="ARBA00023002"/>
    </source>
</evidence>
<keyword evidence="8" id="KW-1185">Reference proteome</keyword>
<keyword evidence="2" id="KW-0479">Metal-binding</keyword>
<feature type="domain" description="Fe2OG dioxygenase" evidence="6">
    <location>
        <begin position="226"/>
        <end position="325"/>
    </location>
</feature>
<comment type="caution">
    <text evidence="7">The sequence shown here is derived from an EMBL/GenBank/DDBJ whole genome shotgun (WGS) entry which is preliminary data.</text>
</comment>
<reference evidence="7 8" key="1">
    <citation type="submission" date="2024-05" db="EMBL/GenBank/DDBJ databases">
        <authorList>
            <person name="Wallberg A."/>
        </authorList>
    </citation>
    <scope>NUCLEOTIDE SEQUENCE [LARGE SCALE GENOMIC DNA]</scope>
</reference>
<keyword evidence="4" id="KW-0560">Oxidoreductase</keyword>
<dbReference type="InterPro" id="IPR050757">
    <property type="entry name" value="Collagen_mod_GT25"/>
</dbReference>
<dbReference type="PROSITE" id="PS51471">
    <property type="entry name" value="FE2OG_OXY"/>
    <property type="match status" value="1"/>
</dbReference>
<proteinExistence type="predicted"/>
<evidence type="ECO:0000259" key="6">
    <source>
        <dbReference type="PROSITE" id="PS51471"/>
    </source>
</evidence>
<dbReference type="GO" id="GO:0005783">
    <property type="term" value="C:endoplasmic reticulum"/>
    <property type="evidence" value="ECO:0007669"/>
    <property type="project" value="TreeGrafter"/>
</dbReference>
<dbReference type="InterPro" id="IPR005123">
    <property type="entry name" value="Oxoglu/Fe-dep_dioxygenase_dom"/>
</dbReference>
<dbReference type="GO" id="GO:0005506">
    <property type="term" value="F:iron ion binding"/>
    <property type="evidence" value="ECO:0007669"/>
    <property type="project" value="InterPro"/>
</dbReference>
<dbReference type="EMBL" id="CAXKWB010028191">
    <property type="protein sequence ID" value="CAL4133388.1"/>
    <property type="molecule type" value="Genomic_DNA"/>
</dbReference>
<dbReference type="GO" id="GO:0008475">
    <property type="term" value="F:procollagen-lysine 5-dioxygenase activity"/>
    <property type="evidence" value="ECO:0007669"/>
    <property type="project" value="TreeGrafter"/>
</dbReference>
<comment type="cofactor">
    <cofactor evidence="1">
        <name>L-ascorbate</name>
        <dbReference type="ChEBI" id="CHEBI:38290"/>
    </cofactor>
</comment>
<dbReference type="Proteomes" id="UP001497623">
    <property type="component" value="Unassembled WGS sequence"/>
</dbReference>
<dbReference type="AlphaFoldDB" id="A0AAV2RRD4"/>
<keyword evidence="5" id="KW-0408">Iron</keyword>
<evidence type="ECO:0000313" key="7">
    <source>
        <dbReference type="EMBL" id="CAL4133388.1"/>
    </source>
</evidence>
<evidence type="ECO:0000256" key="3">
    <source>
        <dbReference type="ARBA" id="ARBA00022964"/>
    </source>
</evidence>
<dbReference type="GO" id="GO:0031418">
    <property type="term" value="F:L-ascorbic acid binding"/>
    <property type="evidence" value="ECO:0007669"/>
    <property type="project" value="InterPro"/>
</dbReference>
<feature type="non-terminal residue" evidence="7">
    <location>
        <position position="337"/>
    </location>
</feature>
<evidence type="ECO:0000256" key="1">
    <source>
        <dbReference type="ARBA" id="ARBA00001961"/>
    </source>
</evidence>
<organism evidence="7 8">
    <name type="scientific">Meganyctiphanes norvegica</name>
    <name type="common">Northern krill</name>
    <name type="synonym">Thysanopoda norvegica</name>
    <dbReference type="NCBI Taxonomy" id="48144"/>
    <lineage>
        <taxon>Eukaryota</taxon>
        <taxon>Metazoa</taxon>
        <taxon>Ecdysozoa</taxon>
        <taxon>Arthropoda</taxon>
        <taxon>Crustacea</taxon>
        <taxon>Multicrustacea</taxon>
        <taxon>Malacostraca</taxon>
        <taxon>Eumalacostraca</taxon>
        <taxon>Eucarida</taxon>
        <taxon>Euphausiacea</taxon>
        <taxon>Euphausiidae</taxon>
        <taxon>Meganyctiphanes</taxon>
    </lineage>
</organism>
<protein>
    <recommendedName>
        <fullName evidence="6">Fe2OG dioxygenase domain-containing protein</fullName>
    </recommendedName>
</protein>
<dbReference type="SMART" id="SM00702">
    <property type="entry name" value="P4Hc"/>
    <property type="match status" value="1"/>
</dbReference>
<evidence type="ECO:0000256" key="5">
    <source>
        <dbReference type="ARBA" id="ARBA00023004"/>
    </source>
</evidence>
<dbReference type="PANTHER" id="PTHR10730:SF45">
    <property type="entry name" value="PROCOLLAGEN-LYSINE,2-OXOGLUTARATE 5-DIOXYGENASE"/>
    <property type="match status" value="1"/>
</dbReference>
<name>A0AAV2RRD4_MEGNR</name>
<gene>
    <name evidence="7" type="ORF">MNOR_LOCUS27179</name>
</gene>
<accession>A0AAV2RRD4</accession>
<evidence type="ECO:0000313" key="8">
    <source>
        <dbReference type="Proteomes" id="UP001497623"/>
    </source>
</evidence>
<keyword evidence="3" id="KW-0223">Dioxygenase</keyword>
<dbReference type="InterPro" id="IPR006620">
    <property type="entry name" value="Pro_4_hyd_alph"/>
</dbReference>